<dbReference type="Pfam" id="PF00480">
    <property type="entry name" value="ROK"/>
    <property type="match status" value="1"/>
</dbReference>
<comment type="catalytic activity">
    <reaction evidence="6">
        <text>D-fructose + ATP = D-fructose 6-phosphate + ADP + H(+)</text>
        <dbReference type="Rhea" id="RHEA:16125"/>
        <dbReference type="ChEBI" id="CHEBI:15378"/>
        <dbReference type="ChEBI" id="CHEBI:30616"/>
        <dbReference type="ChEBI" id="CHEBI:37721"/>
        <dbReference type="ChEBI" id="CHEBI:61527"/>
        <dbReference type="ChEBI" id="CHEBI:456216"/>
        <dbReference type="EC" id="2.7.1.4"/>
    </reaction>
</comment>
<evidence type="ECO:0000256" key="1">
    <source>
        <dbReference type="ARBA" id="ARBA00001946"/>
    </source>
</evidence>
<dbReference type="PROSITE" id="PS01125">
    <property type="entry name" value="ROK"/>
    <property type="match status" value="1"/>
</dbReference>
<dbReference type="CDD" id="cd24067">
    <property type="entry name" value="ASKHA_NBD_ROK_BsFRK-like"/>
    <property type="match status" value="1"/>
</dbReference>
<protein>
    <recommendedName>
        <fullName evidence="5">fructokinase</fullName>
        <ecNumber evidence="5">2.7.1.4</ecNumber>
    </recommendedName>
</protein>
<keyword evidence="2" id="KW-0479">Metal-binding</keyword>
<evidence type="ECO:0000256" key="4">
    <source>
        <dbReference type="ARBA" id="ARBA00022842"/>
    </source>
</evidence>
<gene>
    <name evidence="7" type="ORF">OMW55_07335</name>
</gene>
<dbReference type="InterPro" id="IPR051804">
    <property type="entry name" value="Carb_Metab_Reg_Kinase/Isom"/>
</dbReference>
<reference evidence="7 8" key="1">
    <citation type="submission" date="2022-10" db="EMBL/GenBank/DDBJ databases">
        <title>Sphingomonas sp.</title>
        <authorList>
            <person name="Jin C."/>
        </authorList>
    </citation>
    <scope>NUCLEOTIDE SEQUENCE [LARGE SCALE GENOMIC DNA]</scope>
    <source>
        <strain evidence="7 8">BN140010</strain>
    </source>
</reference>
<evidence type="ECO:0000256" key="5">
    <source>
        <dbReference type="ARBA" id="ARBA00038887"/>
    </source>
</evidence>
<dbReference type="InterPro" id="IPR000600">
    <property type="entry name" value="ROK"/>
</dbReference>
<evidence type="ECO:0000313" key="8">
    <source>
        <dbReference type="Proteomes" id="UP001526246"/>
    </source>
</evidence>
<proteinExistence type="predicted"/>
<dbReference type="SUPFAM" id="SSF53067">
    <property type="entry name" value="Actin-like ATPase domain"/>
    <property type="match status" value="1"/>
</dbReference>
<dbReference type="InterPro" id="IPR049874">
    <property type="entry name" value="ROK_cs"/>
</dbReference>
<evidence type="ECO:0000313" key="7">
    <source>
        <dbReference type="EMBL" id="MCW3797614.1"/>
    </source>
</evidence>
<dbReference type="EMBL" id="JAPDOB010000001">
    <property type="protein sequence ID" value="MCW3797614.1"/>
    <property type="molecule type" value="Genomic_DNA"/>
</dbReference>
<comment type="cofactor">
    <cofactor evidence="1">
        <name>Mg(2+)</name>
        <dbReference type="ChEBI" id="CHEBI:18420"/>
    </cofactor>
</comment>
<keyword evidence="8" id="KW-1185">Reference proteome</keyword>
<evidence type="ECO:0000256" key="6">
    <source>
        <dbReference type="ARBA" id="ARBA00048451"/>
    </source>
</evidence>
<keyword evidence="4" id="KW-0460">Magnesium</keyword>
<name>A0ABT3JF96_9SPHN</name>
<evidence type="ECO:0000256" key="3">
    <source>
        <dbReference type="ARBA" id="ARBA00022833"/>
    </source>
</evidence>
<sequence length="294" mass="30224">MTRLAGVELGGTNALVALGEGTELIGRAAFKVTDPGATLGQIAAQLARWNREQPIEALGVASFGPIRVDLAAPDHGHMLPTPKPGWSGADVLGPLAAAVAGPAVLQTDVTAAALAEGRWGAAHGCSDHLYITIGTGVGIGIVAGGRPIIGRMHPEGGHLRVRRVPSDEFAGNCPYHGDCLEGLISGPALAARLGCDPATLSSDHPVWQLFVDALAEACADLLLLLATERIVVGGGVIRSRPELLTAAAKRCSDKLAGYLPFIDDSELIVPAALENAGVSGALHLAELKLSDRYC</sequence>
<dbReference type="PANTHER" id="PTHR42742:SF3">
    <property type="entry name" value="FRUCTOKINASE"/>
    <property type="match status" value="1"/>
</dbReference>
<dbReference type="PANTHER" id="PTHR42742">
    <property type="entry name" value="TRANSCRIPTIONAL REPRESSOR MPRA"/>
    <property type="match status" value="1"/>
</dbReference>
<comment type="caution">
    <text evidence="7">The sequence shown here is derived from an EMBL/GenBank/DDBJ whole genome shotgun (WGS) entry which is preliminary data.</text>
</comment>
<keyword evidence="3" id="KW-0862">Zinc</keyword>
<dbReference type="InterPro" id="IPR043129">
    <property type="entry name" value="ATPase_NBD"/>
</dbReference>
<dbReference type="Proteomes" id="UP001526246">
    <property type="component" value="Unassembled WGS sequence"/>
</dbReference>
<dbReference type="Gene3D" id="3.30.420.40">
    <property type="match status" value="2"/>
</dbReference>
<dbReference type="EC" id="2.7.1.4" evidence="5"/>
<dbReference type="RefSeq" id="WP_264881931.1">
    <property type="nucleotide sequence ID" value="NZ_JAPDOB010000001.1"/>
</dbReference>
<organism evidence="7 8">
    <name type="scientific">Sphingomonas arvum</name>
    <dbReference type="NCBI Taxonomy" id="2992113"/>
    <lineage>
        <taxon>Bacteria</taxon>
        <taxon>Pseudomonadati</taxon>
        <taxon>Pseudomonadota</taxon>
        <taxon>Alphaproteobacteria</taxon>
        <taxon>Sphingomonadales</taxon>
        <taxon>Sphingomonadaceae</taxon>
        <taxon>Sphingomonas</taxon>
    </lineage>
</organism>
<accession>A0ABT3JF96</accession>
<evidence type="ECO:0000256" key="2">
    <source>
        <dbReference type="ARBA" id="ARBA00022723"/>
    </source>
</evidence>